<feature type="region of interest" description="Disordered" evidence="1">
    <location>
        <begin position="22"/>
        <end position="56"/>
    </location>
</feature>
<evidence type="ECO:0000313" key="4">
    <source>
        <dbReference type="Proteomes" id="UP001157017"/>
    </source>
</evidence>
<sequence length="162" mass="17177">MLAAQADPATVLKVLRDLGLAPAAESPDGDLVVRRPDARRTPPRRPPQPAPARQVPPDALLDAVVRGVRTGQRAADETPAPTGPRLAATDPAVTLATLRDALVGRQRVWIGYVDAGGRTERRVVEPLSVEGGRVTAFDHGLDEVRDFSVHRITGVAPADEPA</sequence>
<name>A0ABQ6JI11_9ACTN</name>
<evidence type="ECO:0000256" key="1">
    <source>
        <dbReference type="SAM" id="MobiDB-lite"/>
    </source>
</evidence>
<dbReference type="PROSITE" id="PS52050">
    <property type="entry name" value="WYL"/>
    <property type="match status" value="1"/>
</dbReference>
<proteinExistence type="predicted"/>
<dbReference type="Proteomes" id="UP001157017">
    <property type="component" value="Unassembled WGS sequence"/>
</dbReference>
<evidence type="ECO:0000259" key="2">
    <source>
        <dbReference type="Pfam" id="PF13280"/>
    </source>
</evidence>
<feature type="domain" description="WYL" evidence="2">
    <location>
        <begin position="94"/>
        <end position="156"/>
    </location>
</feature>
<evidence type="ECO:0000313" key="3">
    <source>
        <dbReference type="EMBL" id="GMA86406.1"/>
    </source>
</evidence>
<dbReference type="Pfam" id="PF13280">
    <property type="entry name" value="WYL"/>
    <property type="match status" value="1"/>
</dbReference>
<feature type="compositionally biased region" description="Basic and acidic residues" evidence="1">
    <location>
        <begin position="31"/>
        <end position="40"/>
    </location>
</feature>
<organism evidence="3 4">
    <name type="scientific">Angustibacter aerolatus</name>
    <dbReference type="NCBI Taxonomy" id="1162965"/>
    <lineage>
        <taxon>Bacteria</taxon>
        <taxon>Bacillati</taxon>
        <taxon>Actinomycetota</taxon>
        <taxon>Actinomycetes</taxon>
        <taxon>Kineosporiales</taxon>
        <taxon>Kineosporiaceae</taxon>
    </lineage>
</organism>
<protein>
    <recommendedName>
        <fullName evidence="2">WYL domain-containing protein</fullName>
    </recommendedName>
</protein>
<reference evidence="4" key="1">
    <citation type="journal article" date="2019" name="Int. J. Syst. Evol. Microbiol.">
        <title>The Global Catalogue of Microorganisms (GCM) 10K type strain sequencing project: providing services to taxonomists for standard genome sequencing and annotation.</title>
        <authorList>
            <consortium name="The Broad Institute Genomics Platform"/>
            <consortium name="The Broad Institute Genome Sequencing Center for Infectious Disease"/>
            <person name="Wu L."/>
            <person name="Ma J."/>
        </authorList>
    </citation>
    <scope>NUCLEOTIDE SEQUENCE [LARGE SCALE GENOMIC DNA]</scope>
    <source>
        <strain evidence="4">NBRC 108730</strain>
    </source>
</reference>
<accession>A0ABQ6JI11</accession>
<dbReference type="InterPro" id="IPR026881">
    <property type="entry name" value="WYL_dom"/>
</dbReference>
<gene>
    <name evidence="3" type="ORF">GCM10025868_16560</name>
</gene>
<keyword evidence="4" id="KW-1185">Reference proteome</keyword>
<dbReference type="EMBL" id="BSUZ01000001">
    <property type="protein sequence ID" value="GMA86406.1"/>
    <property type="molecule type" value="Genomic_DNA"/>
</dbReference>
<comment type="caution">
    <text evidence="3">The sequence shown here is derived from an EMBL/GenBank/DDBJ whole genome shotgun (WGS) entry which is preliminary data.</text>
</comment>